<keyword evidence="3" id="KW-0460">Magnesium</keyword>
<dbReference type="Proteomes" id="UP001082899">
    <property type="component" value="Unassembled WGS sequence"/>
</dbReference>
<accession>A0ABT3ZII4</accession>
<proteinExistence type="predicted"/>
<dbReference type="SUPFAM" id="SSF51621">
    <property type="entry name" value="Phosphoenolpyruvate/pyruvate domain"/>
    <property type="match status" value="1"/>
</dbReference>
<evidence type="ECO:0000256" key="3">
    <source>
        <dbReference type="ARBA" id="ARBA00022842"/>
    </source>
</evidence>
<evidence type="ECO:0000313" key="5">
    <source>
        <dbReference type="EMBL" id="MCY0386177.1"/>
    </source>
</evidence>
<protein>
    <submittedName>
        <fullName evidence="5">CoA ester lyase</fullName>
    </submittedName>
</protein>
<feature type="domain" description="HpcH/HpaI aldolase/citrate lyase" evidence="4">
    <location>
        <begin position="4"/>
        <end position="218"/>
    </location>
</feature>
<dbReference type="InterPro" id="IPR005000">
    <property type="entry name" value="Aldolase/citrate-lyase_domain"/>
</dbReference>
<dbReference type="GO" id="GO:0016829">
    <property type="term" value="F:lyase activity"/>
    <property type="evidence" value="ECO:0007669"/>
    <property type="project" value="UniProtKB-KW"/>
</dbReference>
<dbReference type="RefSeq" id="WP_267845452.1">
    <property type="nucleotide sequence ID" value="NZ_JAPMXC010000001.1"/>
</dbReference>
<dbReference type="EMBL" id="JAPMXC010000001">
    <property type="protein sequence ID" value="MCY0386177.1"/>
    <property type="molecule type" value="Genomic_DNA"/>
</dbReference>
<keyword evidence="5" id="KW-0456">Lyase</keyword>
<evidence type="ECO:0000313" key="6">
    <source>
        <dbReference type="Proteomes" id="UP001082899"/>
    </source>
</evidence>
<dbReference type="InterPro" id="IPR040442">
    <property type="entry name" value="Pyrv_kinase-like_dom_sf"/>
</dbReference>
<dbReference type="InterPro" id="IPR011206">
    <property type="entry name" value="Citrate_lyase_beta/mcl1/mcl2"/>
</dbReference>
<name>A0ABT3ZII4_9BURK</name>
<evidence type="ECO:0000256" key="1">
    <source>
        <dbReference type="ARBA" id="ARBA00001946"/>
    </source>
</evidence>
<evidence type="ECO:0000256" key="2">
    <source>
        <dbReference type="ARBA" id="ARBA00022723"/>
    </source>
</evidence>
<comment type="caution">
    <text evidence="5">The sequence shown here is derived from an EMBL/GenBank/DDBJ whole genome shotgun (WGS) entry which is preliminary data.</text>
</comment>
<organism evidence="5 6">
    <name type="scientific">Robbsia betulipollinis</name>
    <dbReference type="NCBI Taxonomy" id="2981849"/>
    <lineage>
        <taxon>Bacteria</taxon>
        <taxon>Pseudomonadati</taxon>
        <taxon>Pseudomonadota</taxon>
        <taxon>Betaproteobacteria</taxon>
        <taxon>Burkholderiales</taxon>
        <taxon>Burkholderiaceae</taxon>
        <taxon>Robbsia</taxon>
    </lineage>
</organism>
<comment type="cofactor">
    <cofactor evidence="1">
        <name>Mg(2+)</name>
        <dbReference type="ChEBI" id="CHEBI:18420"/>
    </cofactor>
</comment>
<dbReference type="PANTHER" id="PTHR32308:SF10">
    <property type="entry name" value="CITRATE LYASE SUBUNIT BETA"/>
    <property type="match status" value="1"/>
</dbReference>
<keyword evidence="6" id="KW-1185">Reference proteome</keyword>
<gene>
    <name evidence="5" type="ORF">OVY01_02715</name>
</gene>
<dbReference type="Pfam" id="PF03328">
    <property type="entry name" value="HpcH_HpaI"/>
    <property type="match status" value="1"/>
</dbReference>
<evidence type="ECO:0000259" key="4">
    <source>
        <dbReference type="Pfam" id="PF03328"/>
    </source>
</evidence>
<reference evidence="5" key="1">
    <citation type="submission" date="2022-11" db="EMBL/GenBank/DDBJ databases">
        <title>Robbsia betulipollinis sp. nov., isolated from pollen of birch (Betula pendula).</title>
        <authorList>
            <person name="Shi H."/>
            <person name="Ambika Manirajan B."/>
            <person name="Ratering S."/>
            <person name="Geissler-Plaum R."/>
            <person name="Schnell S."/>
        </authorList>
    </citation>
    <scope>NUCLEOTIDE SEQUENCE</scope>
    <source>
        <strain evidence="5">Bb-Pol-6</strain>
    </source>
</reference>
<dbReference type="Gene3D" id="3.20.20.60">
    <property type="entry name" value="Phosphoenolpyruvate-binding domains"/>
    <property type="match status" value="1"/>
</dbReference>
<dbReference type="PANTHER" id="PTHR32308">
    <property type="entry name" value="LYASE BETA SUBUNIT, PUTATIVE (AFU_ORTHOLOGUE AFUA_4G13030)-RELATED"/>
    <property type="match status" value="1"/>
</dbReference>
<keyword evidence="2" id="KW-0479">Metal-binding</keyword>
<dbReference type="PIRSF" id="PIRSF015582">
    <property type="entry name" value="Cit_lyase_B"/>
    <property type="match status" value="1"/>
</dbReference>
<dbReference type="InterPro" id="IPR015813">
    <property type="entry name" value="Pyrv/PenolPyrv_kinase-like_dom"/>
</dbReference>
<sequence>MTLRSYLFVPGDHTERFAAALATDAHQVVIDLEDGVAHDAKDRAREQLAVWLQTALTDANRGRLVIRVNAPGSPWHDDDLAMFKDTPLHHLMVPKVESAGQLAALSARAGEGAVVIALVESVAGVVQLRDIAQAPGVARLAFGSFEFGVDAGIEGDGSELDAVRTAFVIASRHAGLPAPIDGVTRSHDKPGTTDKADAIAAAVATARRFGFGGKLCLHGSHVEAINHGFAPTDAQREWAARVVAAWTANPQGATAVDGKFIDKAVTDRAKRILAS</sequence>